<keyword evidence="4" id="KW-0134">Cell wall</keyword>
<dbReference type="InterPro" id="IPR006626">
    <property type="entry name" value="PbH1"/>
</dbReference>
<evidence type="ECO:0000256" key="13">
    <source>
        <dbReference type="RuleBase" id="RU361169"/>
    </source>
</evidence>
<evidence type="ECO:0000256" key="6">
    <source>
        <dbReference type="ARBA" id="ARBA00022729"/>
    </source>
</evidence>
<dbReference type="GO" id="GO:0004650">
    <property type="term" value="F:polygalacturonase activity"/>
    <property type="evidence" value="ECO:0007669"/>
    <property type="project" value="UniProtKB-EC"/>
</dbReference>
<keyword evidence="8 13" id="KW-0326">Glycosidase</keyword>
<proteinExistence type="inferred from homology"/>
<dbReference type="Proteomes" id="UP001177003">
    <property type="component" value="Chromosome 1"/>
</dbReference>
<keyword evidence="5" id="KW-0964">Secreted</keyword>
<dbReference type="InterPro" id="IPR000743">
    <property type="entry name" value="Glyco_hydro_28"/>
</dbReference>
<keyword evidence="9" id="KW-0961">Cell wall biogenesis/degradation</keyword>
<dbReference type="InterPro" id="IPR011050">
    <property type="entry name" value="Pectin_lyase_fold/virulence"/>
</dbReference>
<reference evidence="14" key="1">
    <citation type="submission" date="2023-04" db="EMBL/GenBank/DDBJ databases">
        <authorList>
            <person name="Vijverberg K."/>
            <person name="Xiong W."/>
            <person name="Schranz E."/>
        </authorList>
    </citation>
    <scope>NUCLEOTIDE SEQUENCE</scope>
</reference>
<dbReference type="GO" id="GO:0009901">
    <property type="term" value="P:anther dehiscence"/>
    <property type="evidence" value="ECO:0007669"/>
    <property type="project" value="UniProtKB-ARBA"/>
</dbReference>
<dbReference type="GO" id="GO:0010047">
    <property type="term" value="P:fruit dehiscence"/>
    <property type="evidence" value="ECO:0007669"/>
    <property type="project" value="UniProtKB-ARBA"/>
</dbReference>
<evidence type="ECO:0000256" key="5">
    <source>
        <dbReference type="ARBA" id="ARBA00022525"/>
    </source>
</evidence>
<evidence type="ECO:0000256" key="10">
    <source>
        <dbReference type="ARBA" id="ARBA00034074"/>
    </source>
</evidence>
<comment type="subcellular location">
    <subcellularLocation>
        <location evidence="1">Secreted</location>
        <location evidence="1">Cell wall</location>
    </subcellularLocation>
</comment>
<dbReference type="FunFam" id="2.160.20.10:FF:000028">
    <property type="entry name" value="Polygalacturonase QRT2"/>
    <property type="match status" value="1"/>
</dbReference>
<dbReference type="Pfam" id="PF00295">
    <property type="entry name" value="Glyco_hydro_28"/>
    <property type="match status" value="1"/>
</dbReference>
<dbReference type="SUPFAM" id="SSF51126">
    <property type="entry name" value="Pectin lyase-like"/>
    <property type="match status" value="1"/>
</dbReference>
<evidence type="ECO:0000256" key="4">
    <source>
        <dbReference type="ARBA" id="ARBA00022512"/>
    </source>
</evidence>
<dbReference type="EC" id="3.2.1.15" evidence="3"/>
<evidence type="ECO:0000313" key="14">
    <source>
        <dbReference type="EMBL" id="CAI9269778.1"/>
    </source>
</evidence>
<keyword evidence="6" id="KW-0732">Signal</keyword>
<dbReference type="EMBL" id="OX465077">
    <property type="protein sequence ID" value="CAI9269778.1"/>
    <property type="molecule type" value="Genomic_DNA"/>
</dbReference>
<keyword evidence="7 13" id="KW-0378">Hydrolase</keyword>
<evidence type="ECO:0000256" key="8">
    <source>
        <dbReference type="ARBA" id="ARBA00023295"/>
    </source>
</evidence>
<evidence type="ECO:0000256" key="7">
    <source>
        <dbReference type="ARBA" id="ARBA00022801"/>
    </source>
</evidence>
<comment type="similarity">
    <text evidence="2 13">Belongs to the glycosyl hydrolase 28 family.</text>
</comment>
<dbReference type="SMART" id="SM00710">
    <property type="entry name" value="PbH1"/>
    <property type="match status" value="6"/>
</dbReference>
<dbReference type="GO" id="GO:0009830">
    <property type="term" value="P:cell wall modification involved in abscission"/>
    <property type="evidence" value="ECO:0007669"/>
    <property type="project" value="UniProtKB-ARBA"/>
</dbReference>
<sequence>MYVCISPKVVFHLRQEMHLHKHLFILLTIFASTLSCSGHKSNHHRPQAKPQLVNVDEYGATANGTDDSEAFMKAWRNACDSPSGSEFVVPENKVYHLKPISFSGPCKHNLRFKIYGTIKASSRRSDYDKEGKRWITFKHLESFLVEGGGTINGNGRIWWIKSCKVDENQPCKDAPTAVTFKNCKNISVNNIRIKNPQQIHLTFLNSINVKASNLRLIAPGNSPNTDGVHISDSQNVHVINSIVKTGDDCVSIVNGSRNIVISKITCGPGHGISIGSLGKNNSESKVSNIVVDKAIISNTTNGVRIKSWQGGSGYAKNIKFQNIIMHNVTNPIIVDQNYCDRKEACKEQYSAVQMQNVVYRNIKGTSHSEVGINFDCSKTFPCRSILLENVLLSREGNDGDMKASCSNVMLGTRGEVTPRCE</sequence>
<evidence type="ECO:0000256" key="12">
    <source>
        <dbReference type="PROSITE-ProRule" id="PRU10052"/>
    </source>
</evidence>
<evidence type="ECO:0000256" key="11">
    <source>
        <dbReference type="ARBA" id="ARBA00083621"/>
    </source>
</evidence>
<protein>
    <recommendedName>
        <fullName evidence="3">endo-polygalacturonase</fullName>
        <ecNumber evidence="3">3.2.1.15</ecNumber>
    </recommendedName>
    <alternativeName>
        <fullName evidence="11">Pectinase</fullName>
    </alternativeName>
</protein>
<evidence type="ECO:0000256" key="1">
    <source>
        <dbReference type="ARBA" id="ARBA00004191"/>
    </source>
</evidence>
<gene>
    <name evidence="14" type="ORF">LSALG_LOCUS10132</name>
</gene>
<evidence type="ECO:0000313" key="15">
    <source>
        <dbReference type="Proteomes" id="UP001177003"/>
    </source>
</evidence>
<evidence type="ECO:0000256" key="2">
    <source>
        <dbReference type="ARBA" id="ARBA00008834"/>
    </source>
</evidence>
<evidence type="ECO:0000256" key="3">
    <source>
        <dbReference type="ARBA" id="ARBA00012736"/>
    </source>
</evidence>
<dbReference type="PROSITE" id="PS00502">
    <property type="entry name" value="POLYGALACTURONASE"/>
    <property type="match status" value="1"/>
</dbReference>
<dbReference type="GO" id="GO:0005975">
    <property type="term" value="P:carbohydrate metabolic process"/>
    <property type="evidence" value="ECO:0007669"/>
    <property type="project" value="InterPro"/>
</dbReference>
<evidence type="ECO:0000256" key="9">
    <source>
        <dbReference type="ARBA" id="ARBA00023316"/>
    </source>
</evidence>
<dbReference type="PANTHER" id="PTHR31375">
    <property type="match status" value="1"/>
</dbReference>
<comment type="catalytic activity">
    <reaction evidence="10">
        <text>(1,4-alpha-D-galacturonosyl)n+m + H2O = (1,4-alpha-D-galacturonosyl)n + (1,4-alpha-D-galacturonosyl)m.</text>
        <dbReference type="EC" id="3.2.1.15"/>
    </reaction>
</comment>
<name>A0AA35YE32_LACSI</name>
<organism evidence="14 15">
    <name type="scientific">Lactuca saligna</name>
    <name type="common">Willowleaf lettuce</name>
    <dbReference type="NCBI Taxonomy" id="75948"/>
    <lineage>
        <taxon>Eukaryota</taxon>
        <taxon>Viridiplantae</taxon>
        <taxon>Streptophyta</taxon>
        <taxon>Embryophyta</taxon>
        <taxon>Tracheophyta</taxon>
        <taxon>Spermatophyta</taxon>
        <taxon>Magnoliopsida</taxon>
        <taxon>eudicotyledons</taxon>
        <taxon>Gunneridae</taxon>
        <taxon>Pentapetalae</taxon>
        <taxon>asterids</taxon>
        <taxon>campanulids</taxon>
        <taxon>Asterales</taxon>
        <taxon>Asteraceae</taxon>
        <taxon>Cichorioideae</taxon>
        <taxon>Cichorieae</taxon>
        <taxon>Lactucinae</taxon>
        <taxon>Lactuca</taxon>
    </lineage>
</organism>
<dbReference type="Gene3D" id="2.160.20.10">
    <property type="entry name" value="Single-stranded right-handed beta-helix, Pectin lyase-like"/>
    <property type="match status" value="1"/>
</dbReference>
<keyword evidence="15" id="KW-1185">Reference proteome</keyword>
<feature type="active site" evidence="12">
    <location>
        <position position="270"/>
    </location>
</feature>
<dbReference type="InterPro" id="IPR012334">
    <property type="entry name" value="Pectin_lyas_fold"/>
</dbReference>
<dbReference type="AlphaFoldDB" id="A0AA35YE32"/>
<accession>A0AA35YE32</accession>